<sequence>MPSINVKDYNPSEEKFMTAGVITKEQRAKQRFWNKYFLFNSKNGYFREGLKFGWYLATPFLFAFFASQQSTRDAVFRREKEAYDKAWEGVDVEAVREKVREQQRPMGIMGAPGTHVEYNGYTEEYLLARIKRNKRNKINHL</sequence>
<comment type="caution">
    <text evidence="1">The sequence shown here is derived from an EMBL/GenBank/DDBJ whole genome shotgun (WGS) entry which is preliminary data.</text>
</comment>
<keyword evidence="2" id="KW-1185">Reference proteome</keyword>
<accession>A0AAW2Z7K4</accession>
<dbReference type="AlphaFoldDB" id="A0AAW2Z7K4"/>
<evidence type="ECO:0000313" key="2">
    <source>
        <dbReference type="Proteomes" id="UP001431209"/>
    </source>
</evidence>
<gene>
    <name evidence="1" type="ORF">AKO1_000614</name>
</gene>
<name>A0AAW2Z7K4_9EUKA</name>
<reference evidence="1 2" key="1">
    <citation type="submission" date="2024-03" db="EMBL/GenBank/DDBJ databases">
        <title>The Acrasis kona genome and developmental transcriptomes reveal deep origins of eukaryotic multicellular pathways.</title>
        <authorList>
            <person name="Sheikh S."/>
            <person name="Fu C.-J."/>
            <person name="Brown M.W."/>
            <person name="Baldauf S.L."/>
        </authorList>
    </citation>
    <scope>NUCLEOTIDE SEQUENCE [LARGE SCALE GENOMIC DNA]</scope>
    <source>
        <strain evidence="1 2">ATCC MYA-3509</strain>
    </source>
</reference>
<proteinExistence type="predicted"/>
<dbReference type="EMBL" id="JAOPGA020001166">
    <property type="protein sequence ID" value="KAL0485786.1"/>
    <property type="molecule type" value="Genomic_DNA"/>
</dbReference>
<organism evidence="1 2">
    <name type="scientific">Acrasis kona</name>
    <dbReference type="NCBI Taxonomy" id="1008807"/>
    <lineage>
        <taxon>Eukaryota</taxon>
        <taxon>Discoba</taxon>
        <taxon>Heterolobosea</taxon>
        <taxon>Tetramitia</taxon>
        <taxon>Eutetramitia</taxon>
        <taxon>Acrasidae</taxon>
        <taxon>Acrasis</taxon>
    </lineage>
</organism>
<evidence type="ECO:0000313" key="1">
    <source>
        <dbReference type="EMBL" id="KAL0485786.1"/>
    </source>
</evidence>
<protein>
    <submittedName>
        <fullName evidence="1">BamA</fullName>
    </submittedName>
</protein>
<dbReference type="Proteomes" id="UP001431209">
    <property type="component" value="Unassembled WGS sequence"/>
</dbReference>